<evidence type="ECO:0000256" key="4">
    <source>
        <dbReference type="ARBA" id="ARBA00008905"/>
    </source>
</evidence>
<name>Q8I7B4_EUPOC</name>
<comment type="similarity">
    <text evidence="4 10">Belongs to the OST1 family.</text>
</comment>
<keyword evidence="9 10" id="KW-0472">Membrane</keyword>
<dbReference type="InterPro" id="IPR007676">
    <property type="entry name" value="Ribophorin_I"/>
</dbReference>
<gene>
    <name evidence="11" type="primary">c3</name>
</gene>
<dbReference type="GO" id="GO:0018279">
    <property type="term" value="P:protein N-linked glycosylation via asparagine"/>
    <property type="evidence" value="ECO:0007669"/>
    <property type="project" value="TreeGrafter"/>
</dbReference>
<dbReference type="PANTHER" id="PTHR21049">
    <property type="entry name" value="RIBOPHORIN I"/>
    <property type="match status" value="1"/>
</dbReference>
<dbReference type="EMBL" id="AJ515295">
    <property type="protein sequence ID" value="CAD56225.1"/>
    <property type="molecule type" value="Genomic_DNA"/>
</dbReference>
<evidence type="ECO:0000256" key="5">
    <source>
        <dbReference type="ARBA" id="ARBA00022692"/>
    </source>
</evidence>
<proteinExistence type="inferred from homology"/>
<evidence type="ECO:0000256" key="6">
    <source>
        <dbReference type="ARBA" id="ARBA00022729"/>
    </source>
</evidence>
<dbReference type="PANTHER" id="PTHR21049:SF0">
    <property type="entry name" value="DOLICHYL-DIPHOSPHOOLIGOSACCHARIDE--PROTEIN GLYCOSYLTRANSFERASE SUBUNIT 1"/>
    <property type="match status" value="1"/>
</dbReference>
<evidence type="ECO:0000313" key="11">
    <source>
        <dbReference type="EMBL" id="CAD56225.1"/>
    </source>
</evidence>
<comment type="function">
    <text evidence="1 10">Subunit of the oligosaccharyl transferase (OST) complex that catalyzes the initial transfer of a defined glycan (Glc(3)Man(9)GlcNAc(2) in eukaryotes) from the lipid carrier dolichol-pyrophosphate to an asparagine residue within an Asn-X-Ser/Thr consensus motif in nascent polypeptide chains, the first step in protein N-glycosylation. N-glycosylation occurs cotranslationally and the complex associates with the Sec61 complex at the channel-forming translocon complex that mediates protein translocation across the endoplasmic reticulum (ER). All subunits are required for a maximal enzyme activity.</text>
</comment>
<organism evidence="11">
    <name type="scientific">Euplotoides octocarinatus</name>
    <name type="common">Freshwater ciliate</name>
    <name type="synonym">Euplotes octocarinatus</name>
    <dbReference type="NCBI Taxonomy" id="2716877"/>
    <lineage>
        <taxon>Eukaryota</taxon>
        <taxon>Sar</taxon>
        <taxon>Alveolata</taxon>
        <taxon>Ciliophora</taxon>
        <taxon>Intramacronucleata</taxon>
        <taxon>Spirotrichea</taxon>
        <taxon>Hypotrichia</taxon>
        <taxon>Euplotida</taxon>
        <taxon>Euplotidae</taxon>
        <taxon>Euplotes</taxon>
    </lineage>
</organism>
<dbReference type="Pfam" id="PF04597">
    <property type="entry name" value="Ribophorin_I"/>
    <property type="match status" value="1"/>
</dbReference>
<dbReference type="AlphaFoldDB" id="Q8I7B4"/>
<evidence type="ECO:0000256" key="2">
    <source>
        <dbReference type="ARBA" id="ARBA00004115"/>
    </source>
</evidence>
<evidence type="ECO:0000256" key="3">
    <source>
        <dbReference type="ARBA" id="ARBA00004922"/>
    </source>
</evidence>
<comment type="subcellular location">
    <subcellularLocation>
        <location evidence="2 10">Endoplasmic reticulum membrane</location>
        <topology evidence="2 10">Single-pass type I membrane protein</topology>
    </subcellularLocation>
</comment>
<feature type="transmembrane region" description="Helical" evidence="10">
    <location>
        <begin position="294"/>
        <end position="314"/>
    </location>
</feature>
<evidence type="ECO:0000256" key="7">
    <source>
        <dbReference type="ARBA" id="ARBA00022824"/>
    </source>
</evidence>
<comment type="subunit">
    <text evidence="10">Component of the oligosaccharyltransferase (OST) complex.</text>
</comment>
<evidence type="ECO:0000256" key="1">
    <source>
        <dbReference type="ARBA" id="ARBA00002791"/>
    </source>
</evidence>
<dbReference type="GO" id="GO:0008250">
    <property type="term" value="C:oligosaccharyltransferase complex"/>
    <property type="evidence" value="ECO:0007669"/>
    <property type="project" value="UniProtKB-UniRule"/>
</dbReference>
<feature type="non-terminal residue" evidence="11">
    <location>
        <position position="318"/>
    </location>
</feature>
<dbReference type="UniPathway" id="UPA00378"/>
<evidence type="ECO:0000256" key="9">
    <source>
        <dbReference type="ARBA" id="ARBA00023136"/>
    </source>
</evidence>
<evidence type="ECO:0000256" key="8">
    <source>
        <dbReference type="ARBA" id="ARBA00022989"/>
    </source>
</evidence>
<reference evidence="11" key="1">
    <citation type="submission" date="2002-11" db="EMBL/GenBank/DDBJ databases">
        <title>Macronuclear DNA fragments of Euplotes octocarinatus.</title>
        <authorList>
            <person name="Grimm M.S."/>
        </authorList>
    </citation>
    <scope>NUCLEOTIDE SEQUENCE</scope>
</reference>
<evidence type="ECO:0000256" key="10">
    <source>
        <dbReference type="RuleBase" id="RU361143"/>
    </source>
</evidence>
<keyword evidence="5 10" id="KW-0812">Transmembrane</keyword>
<protein>
    <recommendedName>
        <fullName evidence="10">Dolichyl-diphosphooligosaccharide--protein glycosyltransferase subunit 1</fullName>
    </recommendedName>
</protein>
<sequence>MKITDIPKVRVIDDAYYPSIYKTKKMKSTFEIGNSATIIKATEMDLGEIRGRSIRYGIFKDVEPLTSHPVVIYVDYDNSIPIFTSASRTVFLTYWSSISIEEEYRLQNRINDLEGEFGRLDFNSYKNKFAINELQCELPKDTFDLYYTDEIGNITTSSAFRTRNNVMLKITPRFPVLGGWKTYWKQGYSLPKENYIIENDANLGQYVAQFNISHPFDNIVAEEFTFKIAFPEGATDIKYSLPFEMDSVTEETIYQYLDMKGGSKVLIFKKNNVMEKYHNCKNHSHIQTIDICDIQTYAFVFYAVCIVGLSTLFYKYAS</sequence>
<keyword evidence="8 10" id="KW-1133">Transmembrane helix</keyword>
<accession>Q8I7B4</accession>
<keyword evidence="7 10" id="KW-0256">Endoplasmic reticulum</keyword>
<keyword evidence="6" id="KW-0732">Signal</keyword>
<comment type="pathway">
    <text evidence="3 10">Protein modification; protein glycosylation.</text>
</comment>